<dbReference type="Pfam" id="PF00219">
    <property type="entry name" value="IGFBP"/>
    <property type="match status" value="1"/>
</dbReference>
<dbReference type="SUPFAM" id="SSF57184">
    <property type="entry name" value="Growth factor receptor domain"/>
    <property type="match status" value="1"/>
</dbReference>
<dbReference type="PANTHER" id="PTHR14186">
    <property type="entry name" value="INSULIN-LIKE GROWTH FACTOR BINDING PROTEIN-RELATED"/>
    <property type="match status" value="1"/>
</dbReference>
<evidence type="ECO:0000256" key="2">
    <source>
        <dbReference type="ARBA" id="ARBA00022525"/>
    </source>
</evidence>
<dbReference type="GO" id="GO:0009966">
    <property type="term" value="P:regulation of signal transduction"/>
    <property type="evidence" value="ECO:0007669"/>
    <property type="project" value="TreeGrafter"/>
</dbReference>
<evidence type="ECO:0000256" key="6">
    <source>
        <dbReference type="SAM" id="MobiDB-lite"/>
    </source>
</evidence>
<protein>
    <recommendedName>
        <fullName evidence="8">IGFBP N-terminal domain-containing protein</fullName>
    </recommendedName>
</protein>
<proteinExistence type="predicted"/>
<evidence type="ECO:0000313" key="10">
    <source>
        <dbReference type="Proteomes" id="UP000694565"/>
    </source>
</evidence>
<reference evidence="9" key="2">
    <citation type="submission" date="2025-09" db="UniProtKB">
        <authorList>
            <consortium name="Ensembl"/>
        </authorList>
    </citation>
    <scope>IDENTIFICATION</scope>
</reference>
<dbReference type="InterPro" id="IPR011390">
    <property type="entry name" value="IGFBP_rP_mac25"/>
</dbReference>
<feature type="compositionally biased region" description="Low complexity" evidence="6">
    <location>
        <begin position="227"/>
        <end position="254"/>
    </location>
</feature>
<evidence type="ECO:0000256" key="1">
    <source>
        <dbReference type="ARBA" id="ARBA00004613"/>
    </source>
</evidence>
<evidence type="ECO:0000313" key="9">
    <source>
        <dbReference type="Ensembl" id="ENSCLMP00005003841.1"/>
    </source>
</evidence>
<dbReference type="InterPro" id="IPR002350">
    <property type="entry name" value="Kazal_dom"/>
</dbReference>
<dbReference type="Gene3D" id="3.30.60.30">
    <property type="match status" value="1"/>
</dbReference>
<dbReference type="Ensembl" id="ENSCLMT00005004176.1">
    <property type="protein sequence ID" value="ENSCLMP00005003841.1"/>
    <property type="gene ID" value="ENSCLMG00005002175.1"/>
</dbReference>
<dbReference type="InterPro" id="IPR000867">
    <property type="entry name" value="IGFBP-like"/>
</dbReference>
<feature type="signal peptide" evidence="7">
    <location>
        <begin position="1"/>
        <end position="24"/>
    </location>
</feature>
<reference evidence="9" key="1">
    <citation type="submission" date="2025-08" db="UniProtKB">
        <authorList>
            <consortium name="Ensembl"/>
        </authorList>
    </citation>
    <scope>IDENTIFICATION</scope>
</reference>
<evidence type="ECO:0000256" key="4">
    <source>
        <dbReference type="ARBA" id="ARBA00023157"/>
    </source>
</evidence>
<accession>A0A8C2WK47</accession>
<feature type="domain" description="IGFBP N-terminal" evidence="8">
    <location>
        <begin position="29"/>
        <end position="106"/>
    </location>
</feature>
<keyword evidence="10" id="KW-1185">Reference proteome</keyword>
<dbReference type="PROSITE" id="PS00222">
    <property type="entry name" value="IGFBP_N_1"/>
    <property type="match status" value="1"/>
</dbReference>
<organism evidence="9 10">
    <name type="scientific">Cyclopterus lumpus</name>
    <name type="common">Lumpsucker</name>
    <dbReference type="NCBI Taxonomy" id="8103"/>
    <lineage>
        <taxon>Eukaryota</taxon>
        <taxon>Metazoa</taxon>
        <taxon>Chordata</taxon>
        <taxon>Craniata</taxon>
        <taxon>Vertebrata</taxon>
        <taxon>Euteleostomi</taxon>
        <taxon>Actinopterygii</taxon>
        <taxon>Neopterygii</taxon>
        <taxon>Teleostei</taxon>
        <taxon>Neoteleostei</taxon>
        <taxon>Acanthomorphata</taxon>
        <taxon>Eupercaria</taxon>
        <taxon>Perciformes</taxon>
        <taxon>Cottioidei</taxon>
        <taxon>Cottales</taxon>
        <taxon>Cyclopteridae</taxon>
        <taxon>Cyclopterus</taxon>
    </lineage>
</organism>
<dbReference type="GO" id="GO:0005615">
    <property type="term" value="C:extracellular space"/>
    <property type="evidence" value="ECO:0007669"/>
    <property type="project" value="TreeGrafter"/>
</dbReference>
<evidence type="ECO:0000256" key="5">
    <source>
        <dbReference type="ARBA" id="ARBA00023319"/>
    </source>
</evidence>
<feature type="chain" id="PRO_5034304635" description="IGFBP N-terminal domain-containing protein" evidence="7">
    <location>
        <begin position="25"/>
        <end position="254"/>
    </location>
</feature>
<dbReference type="Pfam" id="PF07648">
    <property type="entry name" value="Kazal_2"/>
    <property type="match status" value="1"/>
</dbReference>
<dbReference type="InterPro" id="IPR009030">
    <property type="entry name" value="Growth_fac_rcpt_cys_sf"/>
</dbReference>
<dbReference type="GO" id="GO:0001558">
    <property type="term" value="P:regulation of cell growth"/>
    <property type="evidence" value="ECO:0007669"/>
    <property type="project" value="InterPro"/>
</dbReference>
<keyword evidence="2" id="KW-0964">Secreted</keyword>
<dbReference type="SMART" id="SM00121">
    <property type="entry name" value="IB"/>
    <property type="match status" value="1"/>
</dbReference>
<keyword evidence="3 7" id="KW-0732">Signal</keyword>
<dbReference type="PANTHER" id="PTHR14186:SF19">
    <property type="entry name" value="INSULIN-LIKE GROWTH FACTOR-BINDING PROTEIN 7"/>
    <property type="match status" value="1"/>
</dbReference>
<evidence type="ECO:0000259" key="8">
    <source>
        <dbReference type="PROSITE" id="PS51323"/>
    </source>
</evidence>
<dbReference type="SMART" id="SM00280">
    <property type="entry name" value="KAZAL"/>
    <property type="match status" value="1"/>
</dbReference>
<dbReference type="AlphaFoldDB" id="A0A8C2WK47"/>
<dbReference type="GO" id="GO:0005520">
    <property type="term" value="F:insulin-like growth factor binding"/>
    <property type="evidence" value="ECO:0007669"/>
    <property type="project" value="InterPro"/>
</dbReference>
<evidence type="ECO:0000256" key="7">
    <source>
        <dbReference type="SAM" id="SignalP"/>
    </source>
</evidence>
<feature type="region of interest" description="Disordered" evidence="6">
    <location>
        <begin position="188"/>
        <end position="254"/>
    </location>
</feature>
<keyword evidence="4" id="KW-1015">Disulfide bond</keyword>
<dbReference type="GeneTree" id="ENSGT00940000160760"/>
<dbReference type="InterPro" id="IPR017891">
    <property type="entry name" value="Insulin_GF-bd_Cys-rich_CS"/>
</dbReference>
<feature type="compositionally biased region" description="Polar residues" evidence="6">
    <location>
        <begin position="212"/>
        <end position="223"/>
    </location>
</feature>
<sequence length="254" mass="26389">MFRLGMELVASLALLALLASVVHAGPLRERHTCPRVCDASRCPPPSQLACYYGRAAAGCGCCAVCAAGEGDACGERSDGGLPCGEGLLCDSVPGKLDGPRSTCVCASSGPVCGSDGRTYPSVCRLGAENRRAELAEGPLVLLIQRVSFNGFSHNSPESHQPLWIKRTRGPSASSALLFSAPRRQTLGYVRPSLPHTGPEEAHTQVLRGPSSFPGTESHSSPSPQGRPPSLRSPQASPSPAAHTAQQPHPAAARP</sequence>
<dbReference type="Proteomes" id="UP000694565">
    <property type="component" value="Unplaced"/>
</dbReference>
<dbReference type="Gene3D" id="4.10.40.20">
    <property type="match status" value="1"/>
</dbReference>
<name>A0A8C2WK47_CYCLU</name>
<dbReference type="CDD" id="cd00104">
    <property type="entry name" value="KAZAL_FS"/>
    <property type="match status" value="1"/>
</dbReference>
<evidence type="ECO:0000256" key="3">
    <source>
        <dbReference type="ARBA" id="ARBA00022729"/>
    </source>
</evidence>
<comment type="subcellular location">
    <subcellularLocation>
        <location evidence="1">Secreted</location>
    </subcellularLocation>
</comment>
<keyword evidence="5" id="KW-0393">Immunoglobulin domain</keyword>
<dbReference type="PROSITE" id="PS51323">
    <property type="entry name" value="IGFBP_N_2"/>
    <property type="match status" value="1"/>
</dbReference>